<dbReference type="Proteomes" id="UP000198629">
    <property type="component" value="Unassembled WGS sequence"/>
</dbReference>
<organism evidence="2 3">
    <name type="scientific">Methylophilus rhizosphaerae</name>
    <dbReference type="NCBI Taxonomy" id="492660"/>
    <lineage>
        <taxon>Bacteria</taxon>
        <taxon>Pseudomonadati</taxon>
        <taxon>Pseudomonadota</taxon>
        <taxon>Betaproteobacteria</taxon>
        <taxon>Nitrosomonadales</taxon>
        <taxon>Methylophilaceae</taxon>
        <taxon>Methylophilus</taxon>
    </lineage>
</organism>
<keyword evidence="1" id="KW-0732">Signal</keyword>
<evidence type="ECO:0000256" key="1">
    <source>
        <dbReference type="SAM" id="SignalP"/>
    </source>
</evidence>
<evidence type="ECO:0000313" key="3">
    <source>
        <dbReference type="Proteomes" id="UP000198629"/>
    </source>
</evidence>
<reference evidence="3" key="1">
    <citation type="submission" date="2016-10" db="EMBL/GenBank/DDBJ databases">
        <authorList>
            <person name="Varghese N."/>
            <person name="Submissions S."/>
        </authorList>
    </citation>
    <scope>NUCLEOTIDE SEQUENCE [LARGE SCALE GENOMIC DNA]</scope>
    <source>
        <strain evidence="3">CBMB127</strain>
    </source>
</reference>
<dbReference type="Pfam" id="PF04314">
    <property type="entry name" value="PCuAC"/>
    <property type="match status" value="1"/>
</dbReference>
<proteinExistence type="predicted"/>
<dbReference type="PANTHER" id="PTHR36302:SF1">
    <property type="entry name" value="COPPER CHAPERONE PCU(A)C"/>
    <property type="match status" value="1"/>
</dbReference>
<gene>
    <name evidence="2" type="ORF">SAMN05192566_0545</name>
</gene>
<dbReference type="InterPro" id="IPR007410">
    <property type="entry name" value="LpqE-like"/>
</dbReference>
<feature type="chain" id="PRO_5011730160" description="Copper(I)-binding protein" evidence="1">
    <location>
        <begin position="33"/>
        <end position="154"/>
    </location>
</feature>
<evidence type="ECO:0000313" key="2">
    <source>
        <dbReference type="EMBL" id="SDK19117.1"/>
    </source>
</evidence>
<dbReference type="AlphaFoldDB" id="A0A1G8ZVW7"/>
<protein>
    <recommendedName>
        <fullName evidence="4">Copper(I)-binding protein</fullName>
    </recommendedName>
</protein>
<dbReference type="EMBL" id="FNFX01000001">
    <property type="protein sequence ID" value="SDK19117.1"/>
    <property type="molecule type" value="Genomic_DNA"/>
</dbReference>
<dbReference type="InterPro" id="IPR036182">
    <property type="entry name" value="PCuAC_sf"/>
</dbReference>
<dbReference type="InterPro" id="IPR058248">
    <property type="entry name" value="Lxx211020-like"/>
</dbReference>
<sequence>MGTFRGMKNSAIYLLQCLLGSTLMLWLGVAQADVAISDAWVRASNPGQSVGAAYLTLRSKEDMTMVYVETERAGNTEIHSMTMQNGIMKMRHLEELAIPANQPVKLAPGSFHLMLFELGRPFKAGEQVKFRLCFKDKAGKIEEKFVSLPVKAAP</sequence>
<feature type="signal peptide" evidence="1">
    <location>
        <begin position="1"/>
        <end position="32"/>
    </location>
</feature>
<evidence type="ECO:0008006" key="4">
    <source>
        <dbReference type="Google" id="ProtNLM"/>
    </source>
</evidence>
<name>A0A1G8ZVW7_9PROT</name>
<accession>A0A1G8ZVW7</accession>
<keyword evidence="3" id="KW-1185">Reference proteome</keyword>
<dbReference type="PANTHER" id="PTHR36302">
    <property type="entry name" value="BLR7088 PROTEIN"/>
    <property type="match status" value="1"/>
</dbReference>
<dbReference type="STRING" id="492660.SAMN05192566_0545"/>
<dbReference type="SUPFAM" id="SSF110087">
    <property type="entry name" value="DR1885-like metal-binding protein"/>
    <property type="match status" value="1"/>
</dbReference>
<dbReference type="Gene3D" id="2.60.40.1890">
    <property type="entry name" value="PCu(A)C copper chaperone"/>
    <property type="match status" value="1"/>
</dbReference>